<reference evidence="1" key="1">
    <citation type="journal article" date="2012" name="Proc. Natl. Acad. Sci. U.S.A.">
        <title>Antigenic diversity is generated by distinct evolutionary mechanisms in African trypanosome species.</title>
        <authorList>
            <person name="Jackson A.P."/>
            <person name="Berry A."/>
            <person name="Aslett M."/>
            <person name="Allison H.C."/>
            <person name="Burton P."/>
            <person name="Vavrova-Anderson J."/>
            <person name="Brown R."/>
            <person name="Browne H."/>
            <person name="Corton N."/>
            <person name="Hauser H."/>
            <person name="Gamble J."/>
            <person name="Gilderthorp R."/>
            <person name="Marcello L."/>
            <person name="McQuillan J."/>
            <person name="Otto T.D."/>
            <person name="Quail M.A."/>
            <person name="Sanders M.J."/>
            <person name="van Tonder A."/>
            <person name="Ginger M.L."/>
            <person name="Field M.C."/>
            <person name="Barry J.D."/>
            <person name="Hertz-Fowler C."/>
            <person name="Berriman M."/>
        </authorList>
    </citation>
    <scope>NUCLEOTIDE SEQUENCE</scope>
    <source>
        <strain evidence="1">IL3000</strain>
    </source>
</reference>
<protein>
    <submittedName>
        <fullName evidence="1">Uncharacterized protein</fullName>
    </submittedName>
</protein>
<proteinExistence type="predicted"/>
<name>G0UKM8_TRYCI</name>
<evidence type="ECO:0000313" key="1">
    <source>
        <dbReference type="EMBL" id="CCC89933.1"/>
    </source>
</evidence>
<gene>
    <name evidence="1" type="ORF">TCIL3000_4_100</name>
</gene>
<dbReference type="EMBL" id="HE575317">
    <property type="protein sequence ID" value="CCC89933.1"/>
    <property type="molecule type" value="Genomic_DNA"/>
</dbReference>
<organism evidence="1">
    <name type="scientific">Trypanosoma congolense (strain IL3000)</name>
    <dbReference type="NCBI Taxonomy" id="1068625"/>
    <lineage>
        <taxon>Eukaryota</taxon>
        <taxon>Discoba</taxon>
        <taxon>Euglenozoa</taxon>
        <taxon>Kinetoplastea</taxon>
        <taxon>Metakinetoplastina</taxon>
        <taxon>Trypanosomatida</taxon>
        <taxon>Trypanosomatidae</taxon>
        <taxon>Trypanosoma</taxon>
        <taxon>Nannomonas</taxon>
    </lineage>
</organism>
<dbReference type="AlphaFoldDB" id="G0UKM8"/>
<accession>G0UKM8</accession>
<sequence>MKGTENLWWIHPLMCAKLKGSISCSEPCSSRSEQLMPPQKNDYGKRMQKTLISLGLWRSDVFSDIFLEAKILLVCAGYLRQLISLFHLRSPLWPYGSCFMSAVGNWDS</sequence>